<evidence type="ECO:0000313" key="3">
    <source>
        <dbReference type="Proteomes" id="UP000886653"/>
    </source>
</evidence>
<name>A0A9P6NM87_9BASI</name>
<evidence type="ECO:0000256" key="1">
    <source>
        <dbReference type="SAM" id="Phobius"/>
    </source>
</evidence>
<dbReference type="AlphaFoldDB" id="A0A9P6NM87"/>
<keyword evidence="1" id="KW-0812">Transmembrane</keyword>
<sequence>MPKNHRDCQGHMISLYCKLTILILMLTLYYKISIFTHNLISFAKLFWRFGMRRVVMKGLIHDFCTLTSLTTSIESISRYSTNK</sequence>
<accession>A0A9P6NM87</accession>
<dbReference type="EMBL" id="MU167266">
    <property type="protein sequence ID" value="KAG0146056.1"/>
    <property type="molecule type" value="Genomic_DNA"/>
</dbReference>
<dbReference type="Proteomes" id="UP000886653">
    <property type="component" value="Unassembled WGS sequence"/>
</dbReference>
<protein>
    <submittedName>
        <fullName evidence="2">Uncharacterized protein</fullName>
    </submittedName>
</protein>
<reference evidence="2" key="1">
    <citation type="submission" date="2013-11" db="EMBL/GenBank/DDBJ databases">
        <title>Genome sequence of the fusiform rust pathogen reveals effectors for host alternation and coevolution with pine.</title>
        <authorList>
            <consortium name="DOE Joint Genome Institute"/>
            <person name="Smith K."/>
            <person name="Pendleton A."/>
            <person name="Kubisiak T."/>
            <person name="Anderson C."/>
            <person name="Salamov A."/>
            <person name="Aerts A."/>
            <person name="Riley R."/>
            <person name="Clum A."/>
            <person name="Lindquist E."/>
            <person name="Ence D."/>
            <person name="Campbell M."/>
            <person name="Kronenberg Z."/>
            <person name="Feau N."/>
            <person name="Dhillon B."/>
            <person name="Hamelin R."/>
            <person name="Burleigh J."/>
            <person name="Smith J."/>
            <person name="Yandell M."/>
            <person name="Nelson C."/>
            <person name="Grigoriev I."/>
            <person name="Davis J."/>
        </authorList>
    </citation>
    <scope>NUCLEOTIDE SEQUENCE</scope>
    <source>
        <strain evidence="2">G11</strain>
    </source>
</reference>
<evidence type="ECO:0000313" key="2">
    <source>
        <dbReference type="EMBL" id="KAG0146056.1"/>
    </source>
</evidence>
<keyword evidence="3" id="KW-1185">Reference proteome</keyword>
<comment type="caution">
    <text evidence="2">The sequence shown here is derived from an EMBL/GenBank/DDBJ whole genome shotgun (WGS) entry which is preliminary data.</text>
</comment>
<gene>
    <name evidence="2" type="ORF">CROQUDRAFT_535348</name>
</gene>
<keyword evidence="1" id="KW-0472">Membrane</keyword>
<feature type="transmembrane region" description="Helical" evidence="1">
    <location>
        <begin position="20"/>
        <end position="47"/>
    </location>
</feature>
<keyword evidence="1" id="KW-1133">Transmembrane helix</keyword>
<organism evidence="2 3">
    <name type="scientific">Cronartium quercuum f. sp. fusiforme G11</name>
    <dbReference type="NCBI Taxonomy" id="708437"/>
    <lineage>
        <taxon>Eukaryota</taxon>
        <taxon>Fungi</taxon>
        <taxon>Dikarya</taxon>
        <taxon>Basidiomycota</taxon>
        <taxon>Pucciniomycotina</taxon>
        <taxon>Pucciniomycetes</taxon>
        <taxon>Pucciniales</taxon>
        <taxon>Coleosporiaceae</taxon>
        <taxon>Cronartium</taxon>
    </lineage>
</organism>
<proteinExistence type="predicted"/>